<accession>A0A1A0DD18</accession>
<evidence type="ECO:0000256" key="2">
    <source>
        <dbReference type="ARBA" id="ARBA00022692"/>
    </source>
</evidence>
<evidence type="ECO:0000313" key="7">
    <source>
        <dbReference type="Proteomes" id="UP000093796"/>
    </source>
</evidence>
<dbReference type="InterPro" id="IPR006260">
    <property type="entry name" value="TonB/TolA_C"/>
</dbReference>
<dbReference type="RefSeq" id="WP_003629073.1">
    <property type="nucleotide sequence ID" value="NZ_LYUD01000099.1"/>
</dbReference>
<proteinExistence type="predicted"/>
<dbReference type="NCBIfam" id="TIGR01352">
    <property type="entry name" value="tonB_Cterm"/>
    <property type="match status" value="1"/>
</dbReference>
<evidence type="ECO:0000313" key="6">
    <source>
        <dbReference type="EMBL" id="OAZ72542.1"/>
    </source>
</evidence>
<evidence type="ECO:0000256" key="4">
    <source>
        <dbReference type="ARBA" id="ARBA00023136"/>
    </source>
</evidence>
<reference evidence="6 7" key="1">
    <citation type="submission" date="2016-05" db="EMBL/GenBank/DDBJ databases">
        <title>Genome sequencing of Acetobacter pasteurianus strain SRCM100623.</title>
        <authorList>
            <person name="Song Y.R."/>
        </authorList>
    </citation>
    <scope>NUCLEOTIDE SEQUENCE [LARGE SCALE GENOMIC DNA]</scope>
    <source>
        <strain evidence="6 7">SRCM100623</strain>
    </source>
</reference>
<evidence type="ECO:0000256" key="1">
    <source>
        <dbReference type="ARBA" id="ARBA00004167"/>
    </source>
</evidence>
<keyword evidence="3" id="KW-1133">Transmembrane helix</keyword>
<dbReference type="EMBL" id="LYUD01000099">
    <property type="protein sequence ID" value="OAZ72542.1"/>
    <property type="molecule type" value="Genomic_DNA"/>
</dbReference>
<feature type="domain" description="TonB C-terminal" evidence="5">
    <location>
        <begin position="278"/>
        <end position="368"/>
    </location>
</feature>
<dbReference type="eggNOG" id="COG0810">
    <property type="taxonomic scope" value="Bacteria"/>
</dbReference>
<dbReference type="Proteomes" id="UP000093796">
    <property type="component" value="Unassembled WGS sequence"/>
</dbReference>
<dbReference type="Pfam" id="PF03544">
    <property type="entry name" value="TonB_C"/>
    <property type="match status" value="1"/>
</dbReference>
<dbReference type="GO" id="GO:0016020">
    <property type="term" value="C:membrane"/>
    <property type="evidence" value="ECO:0007669"/>
    <property type="project" value="UniProtKB-SubCell"/>
</dbReference>
<dbReference type="AlphaFoldDB" id="A0A1A0DD18"/>
<comment type="caution">
    <text evidence="6">The sequence shown here is derived from an EMBL/GenBank/DDBJ whole genome shotgun (WGS) entry which is preliminary data.</text>
</comment>
<evidence type="ECO:0000259" key="5">
    <source>
        <dbReference type="PROSITE" id="PS52015"/>
    </source>
</evidence>
<name>A0A1A0DD18_ACEPA</name>
<dbReference type="OrthoDB" id="7224287at2"/>
<evidence type="ECO:0000256" key="3">
    <source>
        <dbReference type="ARBA" id="ARBA00022989"/>
    </source>
</evidence>
<protein>
    <recommendedName>
        <fullName evidence="5">TonB C-terminal domain-containing protein</fullName>
    </recommendedName>
</protein>
<dbReference type="Gene3D" id="3.30.2420.10">
    <property type="entry name" value="TonB"/>
    <property type="match status" value="1"/>
</dbReference>
<keyword evidence="4" id="KW-0472">Membrane</keyword>
<dbReference type="SUPFAM" id="SSF74653">
    <property type="entry name" value="TolA/TonB C-terminal domain"/>
    <property type="match status" value="1"/>
</dbReference>
<sequence>MVLKTRIFSAFGLLCLAGCATSGSVPGGHVATAPHAIAQPQPPASATASGAGNPVLSADKPSLLNVTSLSPSWGEVYCAQDISKLAVQLPLQQDDKDYIAKSLKNAKPLQACFIYSRPAQASTQPLFTADGQSNGLMVMSMYVLTGADLADTTALSLNSLTYSQFLIGLQWPKTRSTEGVSAQLQADTPDRHHYNFPLVFAKDTPQKLFGIFLPIATLQELAKAPQLSVKVNVPGQAPYTLHYGTEGLSKSLETLYNWRHTTEDKDEYAVINAMSAVDKTVRLNRINNAAPVYPAAEENKNLEGRVLARCDITAAGAPTNCVVLKTMGGANFTKSALTYLQQVRFALSGNNVADGVKGHVFTVRFKLD</sequence>
<dbReference type="InterPro" id="IPR037682">
    <property type="entry name" value="TonB_C"/>
</dbReference>
<comment type="subcellular location">
    <subcellularLocation>
        <location evidence="1">Membrane</location>
        <topology evidence="1">Single-pass membrane protein</topology>
    </subcellularLocation>
</comment>
<keyword evidence="2" id="KW-0812">Transmembrane</keyword>
<organism evidence="6 7">
    <name type="scientific">Acetobacter pasteurianus</name>
    <name type="common">Acetobacter turbidans</name>
    <dbReference type="NCBI Taxonomy" id="438"/>
    <lineage>
        <taxon>Bacteria</taxon>
        <taxon>Pseudomonadati</taxon>
        <taxon>Pseudomonadota</taxon>
        <taxon>Alphaproteobacteria</taxon>
        <taxon>Acetobacterales</taxon>
        <taxon>Acetobacteraceae</taxon>
        <taxon>Acetobacter</taxon>
    </lineage>
</organism>
<dbReference type="GO" id="GO:0055085">
    <property type="term" value="P:transmembrane transport"/>
    <property type="evidence" value="ECO:0007669"/>
    <property type="project" value="InterPro"/>
</dbReference>
<gene>
    <name evidence="6" type="ORF">SRCM100623_01083</name>
</gene>
<dbReference type="PROSITE" id="PS52015">
    <property type="entry name" value="TONB_CTD"/>
    <property type="match status" value="1"/>
</dbReference>
<dbReference type="PATRIC" id="fig|438.15.peg.1252"/>